<keyword evidence="3" id="KW-1185">Reference proteome</keyword>
<evidence type="ECO:0000313" key="2">
    <source>
        <dbReference type="EMBL" id="RDX78718.1"/>
    </source>
</evidence>
<dbReference type="InterPro" id="IPR005162">
    <property type="entry name" value="Retrotrans_gag_dom"/>
</dbReference>
<reference evidence="2" key="1">
    <citation type="submission" date="2018-05" db="EMBL/GenBank/DDBJ databases">
        <title>Draft genome of Mucuna pruriens seed.</title>
        <authorList>
            <person name="Nnadi N.E."/>
            <person name="Vos R."/>
            <person name="Hasami M.H."/>
            <person name="Devisetty U.K."/>
            <person name="Aguiy J.C."/>
        </authorList>
    </citation>
    <scope>NUCLEOTIDE SEQUENCE [LARGE SCALE GENOMIC DNA]</scope>
    <source>
        <strain evidence="2">JCA_2017</strain>
    </source>
</reference>
<dbReference type="PANTHER" id="PTHR33223">
    <property type="entry name" value="CCHC-TYPE DOMAIN-CONTAINING PROTEIN"/>
    <property type="match status" value="1"/>
</dbReference>
<feature type="non-terminal residue" evidence="2">
    <location>
        <position position="1"/>
    </location>
</feature>
<accession>A0A371FK61</accession>
<feature type="domain" description="Retrotransposon gag" evidence="1">
    <location>
        <begin position="188"/>
        <end position="269"/>
    </location>
</feature>
<organism evidence="2 3">
    <name type="scientific">Mucuna pruriens</name>
    <name type="common">Velvet bean</name>
    <name type="synonym">Dolichos pruriens</name>
    <dbReference type="NCBI Taxonomy" id="157652"/>
    <lineage>
        <taxon>Eukaryota</taxon>
        <taxon>Viridiplantae</taxon>
        <taxon>Streptophyta</taxon>
        <taxon>Embryophyta</taxon>
        <taxon>Tracheophyta</taxon>
        <taxon>Spermatophyta</taxon>
        <taxon>Magnoliopsida</taxon>
        <taxon>eudicotyledons</taxon>
        <taxon>Gunneridae</taxon>
        <taxon>Pentapetalae</taxon>
        <taxon>rosids</taxon>
        <taxon>fabids</taxon>
        <taxon>Fabales</taxon>
        <taxon>Fabaceae</taxon>
        <taxon>Papilionoideae</taxon>
        <taxon>50 kb inversion clade</taxon>
        <taxon>NPAAA clade</taxon>
        <taxon>indigoferoid/millettioid clade</taxon>
        <taxon>Phaseoleae</taxon>
        <taxon>Mucuna</taxon>
    </lineage>
</organism>
<dbReference type="EMBL" id="QJKJ01008770">
    <property type="protein sequence ID" value="RDX78718.1"/>
    <property type="molecule type" value="Genomic_DNA"/>
</dbReference>
<dbReference type="Proteomes" id="UP000257109">
    <property type="component" value="Unassembled WGS sequence"/>
</dbReference>
<name>A0A371FK61_MUCPR</name>
<sequence>MRILTDKILDLFCRPKIREYLSPKRSILASKKRSQPEPISVAKITPTNKEQHDYDLGSWKLLEVIARYSRCTPVDRNLNVWPSAVHHRRPSKAIVVEGRFCGNFEFLTLYSKSKTNSVQLCRVYLSQNHISSSSQSPTEINLVPLKPIVRSMENNDRTLKELATTGANSNLIHLLPKFHGRVDEDPHKHLKELHVSVLFNTWGDMKCMFLEKFFPTSRTTTIRKEIYGIRQHSGETLHEYWERFNKLCATCPHHQISDQLLIQYFYEGLMMMDRSMIDAASGGALMEKTPTVVRHLISNMANNM</sequence>
<dbReference type="PANTHER" id="PTHR33223:SF3">
    <property type="match status" value="1"/>
</dbReference>
<proteinExistence type="predicted"/>
<evidence type="ECO:0000313" key="3">
    <source>
        <dbReference type="Proteomes" id="UP000257109"/>
    </source>
</evidence>
<dbReference type="AlphaFoldDB" id="A0A371FK61"/>
<evidence type="ECO:0000259" key="1">
    <source>
        <dbReference type="Pfam" id="PF03732"/>
    </source>
</evidence>
<gene>
    <name evidence="2" type="ORF">CR513_40958</name>
</gene>
<dbReference type="Pfam" id="PF03732">
    <property type="entry name" value="Retrotrans_gag"/>
    <property type="match status" value="1"/>
</dbReference>
<protein>
    <recommendedName>
        <fullName evidence="1">Retrotransposon gag domain-containing protein</fullName>
    </recommendedName>
</protein>
<comment type="caution">
    <text evidence="2">The sequence shown here is derived from an EMBL/GenBank/DDBJ whole genome shotgun (WGS) entry which is preliminary data.</text>
</comment>